<dbReference type="EMBL" id="ABYH01000237">
    <property type="protein sequence ID" value="EEC96475.1"/>
    <property type="molecule type" value="Genomic_DNA"/>
</dbReference>
<dbReference type="AlphaFoldDB" id="B7BAR4"/>
<proteinExistence type="predicted"/>
<evidence type="ECO:0000259" key="1">
    <source>
        <dbReference type="Pfam" id="PF03235"/>
    </source>
</evidence>
<dbReference type="RefSeq" id="WP_008149281.1">
    <property type="nucleotide sequence ID" value="NZ_CP102285.1"/>
</dbReference>
<evidence type="ECO:0000313" key="2">
    <source>
        <dbReference type="EMBL" id="EEC96475.1"/>
    </source>
</evidence>
<organism evidence="2 3">
    <name type="scientific">Parabacteroides johnsonii DSM 18315</name>
    <dbReference type="NCBI Taxonomy" id="537006"/>
    <lineage>
        <taxon>Bacteria</taxon>
        <taxon>Pseudomonadati</taxon>
        <taxon>Bacteroidota</taxon>
        <taxon>Bacteroidia</taxon>
        <taxon>Bacteroidales</taxon>
        <taxon>Tannerellaceae</taxon>
        <taxon>Parabacteroides</taxon>
    </lineage>
</organism>
<protein>
    <recommendedName>
        <fullName evidence="1">GmrSD restriction endonucleases N-terminal domain-containing protein</fullName>
    </recommendedName>
</protein>
<reference evidence="2 3" key="2">
    <citation type="submission" date="2008-10" db="EMBL/GenBank/DDBJ databases">
        <authorList>
            <person name="Fulton L."/>
            <person name="Clifton S."/>
            <person name="Fulton B."/>
            <person name="Xu J."/>
            <person name="Minx P."/>
            <person name="Pepin K.H."/>
            <person name="Johnson M."/>
            <person name="Bhonagiri V."/>
            <person name="Nash W.E."/>
            <person name="Mardis E.R."/>
            <person name="Wilson R.K."/>
        </authorList>
    </citation>
    <scope>NUCLEOTIDE SEQUENCE [LARGE SCALE GENOMIC DNA]</scope>
    <source>
        <strain evidence="2 3">DSM 18315</strain>
    </source>
</reference>
<dbReference type="GeneID" id="93408055"/>
<dbReference type="HOGENOM" id="CLU_019971_0_0_10"/>
<dbReference type="InterPro" id="IPR004919">
    <property type="entry name" value="GmrSD_N"/>
</dbReference>
<dbReference type="Pfam" id="PF03235">
    <property type="entry name" value="GmrSD_N"/>
    <property type="match status" value="1"/>
</dbReference>
<reference evidence="2 3" key="1">
    <citation type="submission" date="2008-10" db="EMBL/GenBank/DDBJ databases">
        <title>Draft genome sequence of Parabacteroides johnsonii (DSM 18315).</title>
        <authorList>
            <person name="Sudarsanam P."/>
            <person name="Ley R."/>
            <person name="Guruge J."/>
            <person name="Turnbaugh P.J."/>
            <person name="Mahowald M."/>
            <person name="Liep D."/>
            <person name="Gordon J."/>
        </authorList>
    </citation>
    <scope>NUCLEOTIDE SEQUENCE [LARGE SCALE GENOMIC DNA]</scope>
    <source>
        <strain evidence="2 3">DSM 18315</strain>
    </source>
</reference>
<name>B7BAR4_9BACT</name>
<evidence type="ECO:0000313" key="3">
    <source>
        <dbReference type="Proteomes" id="UP000005510"/>
    </source>
</evidence>
<gene>
    <name evidence="2" type="ORF">PRABACTJOHN_02121</name>
</gene>
<comment type="caution">
    <text evidence="2">The sequence shown here is derived from an EMBL/GenBank/DDBJ whole genome shotgun (WGS) entry which is preliminary data.</text>
</comment>
<dbReference type="Proteomes" id="UP000005510">
    <property type="component" value="Unassembled WGS sequence"/>
</dbReference>
<feature type="domain" description="GmrSD restriction endonucleases N-terminal" evidence="1">
    <location>
        <begin position="15"/>
        <end position="237"/>
    </location>
</feature>
<sequence>MNDRFEAKEMSFVDIFHKYGFEISIPSIQRDYAQGRNTVEAKKIRENFVRQLKEYILSGESHSLDFIYGSGENGSFVPLDGQQRLTTLWLLHIYVLCVNNKNQEDSLDDFKFTYQTRDSSKRFCHALLLSAKNVLNHKSLASRKVRPSELIRNEGWWFIAWDDDPTVYGMLNMLDEIDKVFFDVVDEAYERLFSAGSYPIVFEFLPLNGFHDIDDLYIKMNARGLPLTSFEIFKSKLIEDVERYLPNEEKLFKANIDVNWSDTLWAFRDADKSIDKFLQRIMIVLLANEGTVAGDGKTIDPASLDCLFEANDKKVTFAHNWYERKGVIFNSALLARLNSDLHLLLDPEVSPLTNSIDGYDTFWFDVSEAVRRWILKGWDVDNEANLSYSTRLKLHAFLKYRKAFADSSNEEFSEWMRVVHNLLEATPIDSSSDMARALRGIENMLASYGKWRDKMLGDSQGSDVSINEWVAKSMSFKPLFMNNDQWQEEVVKAQLRRNEEWKELIYKAEHHPYLRGQIGVTLWLAGVIPPATPFVDLTEIPPIGLYQSYITKAYPLFEKLGNAASEEVKNFLMVRAMLAQGDYMPWASSYRKNLYNRPNHRDYSWKSLFRITTSSTNGPALKCLKGILDNTCFSESDICRSLTTIMSQGEPTEFWRKAFLGECGVKLMEYAKQGFIAFDGENVLIYGSSQRNHYHAELKSRLLYECLCKQSHCSPEYVSVKSQEEDSHIDIKGFSICHWNSEWKVWKDGQYDQYEILQNEDEVLEYIGVPKTYML</sequence>
<accession>B7BAR4</accession>
<dbReference type="STRING" id="537006.PRABACTJOHN_02121"/>